<keyword evidence="2" id="KW-0812">Transmembrane</keyword>
<keyword evidence="4" id="KW-1185">Reference proteome</keyword>
<evidence type="ECO:0000256" key="1">
    <source>
        <dbReference type="SAM" id="MobiDB-lite"/>
    </source>
</evidence>
<proteinExistence type="predicted"/>
<accession>A0ABV6DX02</accession>
<sequence>MSMTPGGPEYLDAGGQAPTGPADDNRKRLVVLGALVAGGAVVAGGAWAATSFFATGAQPAEALPDSTIAYASVDLDPSGGQKIEAIKTLRRFPGFTDEIDLESDEDLRERLFQEITKSGECEGLDYDADVKPWLGSRAAMAAVELGEDEPAPVAVVQVTDSGKAEEGVQKLVDTCGGDAADGEAGGWVVEGDWLVLAETKDIAEQVVDGAGSGTLADDAAFGTWTGEAGDDGFMTFYVAKGAAKYLADAAEMGSMLGGPLAGDLTGSGSDAMGGFDQECFDQATTTEEMDACFASTEDSTGSDTDMGTDTGTDSGTGDVPPELEQMIADFDGMAATVRFDDGSVEVEYAMSDYQPDVTKYLDSDEGASMVGDLPDDTIAAMGFSLEKGWAQAMVDYVKSALPEDAASIDDGIAQMESETGMAFPEDVETLLGEGVTLSVGSGIDPEAITNGGPGEIPAGITIRGDADEIQAVLDKLKAQVPPEVADYLQVTEGDGYAVLALQDDYRDALASGGDLGGSDDYSEVVDGDAQTVFFVNFDADDDWLVRMTEDMPEVSENLEPLSAFGVSSWLDGDVMHGQLKLTTD</sequence>
<gene>
    <name evidence="3" type="ORF">ACFFJG_02085</name>
</gene>
<feature type="compositionally biased region" description="Low complexity" evidence="1">
    <location>
        <begin position="295"/>
        <end position="318"/>
    </location>
</feature>
<keyword evidence="2" id="KW-1133">Transmembrane helix</keyword>
<dbReference type="Pfam" id="PF11832">
    <property type="entry name" value="DUF3352"/>
    <property type="match status" value="1"/>
</dbReference>
<dbReference type="Proteomes" id="UP001589698">
    <property type="component" value="Unassembled WGS sequence"/>
</dbReference>
<feature type="region of interest" description="Disordered" evidence="1">
    <location>
        <begin position="1"/>
        <end position="22"/>
    </location>
</feature>
<protein>
    <submittedName>
        <fullName evidence="3">DUF3352 domain-containing protein</fullName>
    </submittedName>
</protein>
<dbReference type="EMBL" id="JBHLXH010000001">
    <property type="protein sequence ID" value="MFC0221255.1"/>
    <property type="molecule type" value="Genomic_DNA"/>
</dbReference>
<feature type="transmembrane region" description="Helical" evidence="2">
    <location>
        <begin position="29"/>
        <end position="49"/>
    </location>
</feature>
<feature type="region of interest" description="Disordered" evidence="1">
    <location>
        <begin position="295"/>
        <end position="319"/>
    </location>
</feature>
<evidence type="ECO:0000313" key="3">
    <source>
        <dbReference type="EMBL" id="MFC0221255.1"/>
    </source>
</evidence>
<name>A0ABV6DX02_9ACTN</name>
<evidence type="ECO:0000313" key="4">
    <source>
        <dbReference type="Proteomes" id="UP001589698"/>
    </source>
</evidence>
<evidence type="ECO:0000256" key="2">
    <source>
        <dbReference type="SAM" id="Phobius"/>
    </source>
</evidence>
<dbReference type="RefSeq" id="WP_378516953.1">
    <property type="nucleotide sequence ID" value="NZ_CBCSDI010000028.1"/>
</dbReference>
<keyword evidence="2" id="KW-0472">Membrane</keyword>
<reference evidence="3 4" key="1">
    <citation type="submission" date="2024-09" db="EMBL/GenBank/DDBJ databases">
        <authorList>
            <person name="Sun Q."/>
            <person name="Mori K."/>
        </authorList>
    </citation>
    <scope>NUCLEOTIDE SEQUENCE [LARGE SCALE GENOMIC DNA]</scope>
    <source>
        <strain evidence="3 4">CCM 8654</strain>
    </source>
</reference>
<comment type="caution">
    <text evidence="3">The sequence shown here is derived from an EMBL/GenBank/DDBJ whole genome shotgun (WGS) entry which is preliminary data.</text>
</comment>
<dbReference type="InterPro" id="IPR021787">
    <property type="entry name" value="DUF3352"/>
</dbReference>
<organism evidence="3 4">
    <name type="scientific">Nocardioides zeicaulis</name>
    <dbReference type="NCBI Taxonomy" id="1776857"/>
    <lineage>
        <taxon>Bacteria</taxon>
        <taxon>Bacillati</taxon>
        <taxon>Actinomycetota</taxon>
        <taxon>Actinomycetes</taxon>
        <taxon>Propionibacteriales</taxon>
        <taxon>Nocardioidaceae</taxon>
        <taxon>Nocardioides</taxon>
    </lineage>
</organism>